<keyword evidence="3" id="KW-1185">Reference proteome</keyword>
<reference evidence="2 3" key="1">
    <citation type="submission" date="2017-11" db="EMBL/GenBank/DDBJ databases">
        <title>Complete genome of a free-living desiccation-tolerant cyanobacterium and its photosynthetic adaptation to extreme terrestrial habitat.</title>
        <authorList>
            <person name="Shang J."/>
        </authorList>
    </citation>
    <scope>NUCLEOTIDE SEQUENCE [LARGE SCALE GENOMIC DNA]</scope>
    <source>
        <strain evidence="2 3">CCNUN1</strain>
    </source>
</reference>
<dbReference type="SUPFAM" id="SSF53335">
    <property type="entry name" value="S-adenosyl-L-methionine-dependent methyltransferases"/>
    <property type="match status" value="1"/>
</dbReference>
<gene>
    <name evidence="2" type="ORF">COO91_07540</name>
</gene>
<evidence type="ECO:0000313" key="3">
    <source>
        <dbReference type="Proteomes" id="UP000232003"/>
    </source>
</evidence>
<evidence type="ECO:0000259" key="1">
    <source>
        <dbReference type="Pfam" id="PF08241"/>
    </source>
</evidence>
<feature type="domain" description="Methyltransferase type 11" evidence="1">
    <location>
        <begin position="31"/>
        <end position="79"/>
    </location>
</feature>
<dbReference type="OrthoDB" id="457170at2"/>
<accession>A0A2K8T1C7</accession>
<dbReference type="InterPro" id="IPR013216">
    <property type="entry name" value="Methyltransf_11"/>
</dbReference>
<dbReference type="Gene3D" id="3.40.50.150">
    <property type="entry name" value="Vaccinia Virus protein VP39"/>
    <property type="match status" value="1"/>
</dbReference>
<dbReference type="GO" id="GO:0008757">
    <property type="term" value="F:S-adenosylmethionine-dependent methyltransferase activity"/>
    <property type="evidence" value="ECO:0007669"/>
    <property type="project" value="InterPro"/>
</dbReference>
<name>A0A2K8T1C7_9NOSO</name>
<proteinExistence type="predicted"/>
<dbReference type="AlphaFoldDB" id="A0A2K8T1C7"/>
<dbReference type="KEGG" id="nfl:COO91_07540"/>
<keyword evidence="2" id="KW-0808">Transferase</keyword>
<organism evidence="2 3">
    <name type="scientific">Nostoc flagelliforme CCNUN1</name>
    <dbReference type="NCBI Taxonomy" id="2038116"/>
    <lineage>
        <taxon>Bacteria</taxon>
        <taxon>Bacillati</taxon>
        <taxon>Cyanobacteriota</taxon>
        <taxon>Cyanophyceae</taxon>
        <taxon>Nostocales</taxon>
        <taxon>Nostocaceae</taxon>
        <taxon>Nostoc</taxon>
    </lineage>
</organism>
<protein>
    <submittedName>
        <fullName evidence="2">Putative SAM-depedendent methyltransferase</fullName>
    </submittedName>
</protein>
<dbReference type="GO" id="GO:0032259">
    <property type="term" value="P:methylation"/>
    <property type="evidence" value="ECO:0007669"/>
    <property type="project" value="UniProtKB-KW"/>
</dbReference>
<dbReference type="InterPro" id="IPR029063">
    <property type="entry name" value="SAM-dependent_MTases_sf"/>
</dbReference>
<dbReference type="RefSeq" id="WP_100901888.1">
    <property type="nucleotide sequence ID" value="NZ_CAWNNC010000001.1"/>
</dbReference>
<dbReference type="Pfam" id="PF08241">
    <property type="entry name" value="Methyltransf_11"/>
    <property type="match status" value="1"/>
</dbReference>
<sequence length="275" mass="32332">MKKLNFGCGHRFSSGWINIDFNSEHPEVIAHNLLQPLPYPKDYFDVIYSSHVLEHFSKDTGEMLVKECYRVLKPQGILRIVVPDLERTCREYLRVIDSIENEEARKQYEWIIIELIDQLVRTEHGGLMKAYWRQVLENNDESSINYVQARTGVNIKEEIATNNTNSVLEKVFSINQNKLKNKFKYLYIDIVKRLIPRYVRKSMIDETFLGEKHKWMYDSYSMKTLFERVGFSDIEFMDAHTSKIPNFTNEVLDINPDGTVYLPGSLYCEGIKPNK</sequence>
<dbReference type="Proteomes" id="UP000232003">
    <property type="component" value="Chromosome"/>
</dbReference>
<dbReference type="EMBL" id="CP024785">
    <property type="protein sequence ID" value="AUB41492.1"/>
    <property type="molecule type" value="Genomic_DNA"/>
</dbReference>
<keyword evidence="2" id="KW-0489">Methyltransferase</keyword>
<dbReference type="CDD" id="cd02440">
    <property type="entry name" value="AdoMet_MTases"/>
    <property type="match status" value="1"/>
</dbReference>
<evidence type="ECO:0000313" key="2">
    <source>
        <dbReference type="EMBL" id="AUB41492.1"/>
    </source>
</evidence>